<sequence length="393" mass="44684">MFNSFLRTIGLKKGTKKDPVEAVSGRAGESPKKKTKRELSKGTQDGKECDTSCSSDSYCNMLQCDGSKRADNEGISKNSIPGDRAGTPQELKKSKSVRETHVQFEGSCRRSTSCRGEDNRVYRKDQEDSEQHGHDRHNCVGPTGSTNDPSHALRSLLISDMLQVADNSLRIIRTSVYELIRDEPILNPSVCVDIIVPEDVDEIPDNIVSQFEDIHLIHYIRFSGIEVSQHEGTSSKVITVKHTTKSILDSDMCDRLKLTDILQGVPILDVENWSKYQHDRSIDQTRQAIITATMRNIKRKIEPRIERDILRLIDDTIVRLSIYMSKCHLKPKRVNITVEIYKETFNLHGLIKSLLRTLRESLTKNEEIGVKSRYDPQKIFKICSDLKVYAQII</sequence>
<evidence type="ECO:0000313" key="2">
    <source>
        <dbReference type="EMBL" id="DAZ90655.1"/>
    </source>
</evidence>
<feature type="compositionally biased region" description="Basic and acidic residues" evidence="1">
    <location>
        <begin position="115"/>
        <end position="138"/>
    </location>
</feature>
<evidence type="ECO:0000256" key="1">
    <source>
        <dbReference type="SAM" id="MobiDB-lite"/>
    </source>
</evidence>
<name>A0A9N6YIV8_9RHAB</name>
<reference evidence="2" key="1">
    <citation type="journal article" date="2022" name="bioRxiv">
        <title>Unlocking the hidden genetic diversity of varicosaviruses, the neglected plant rhabdoviruses.</title>
        <authorList>
            <person name="Bejerman N."/>
            <person name="Dietzgen R.G."/>
            <person name="Debat H."/>
        </authorList>
    </citation>
    <scope>NUCLEOTIDE SEQUENCE</scope>
</reference>
<feature type="region of interest" description="Disordered" evidence="1">
    <location>
        <begin position="1"/>
        <end position="53"/>
    </location>
</feature>
<protein>
    <submittedName>
        <fullName evidence="2">Protein 5</fullName>
    </submittedName>
</protein>
<organism evidence="2">
    <name type="scientific">Asclepias syriaca virus 3</name>
    <dbReference type="NCBI Taxonomy" id="2977955"/>
    <lineage>
        <taxon>Viruses</taxon>
        <taxon>Riboviria</taxon>
        <taxon>Orthornavirae</taxon>
        <taxon>Negarnaviricota</taxon>
        <taxon>Haploviricotina</taxon>
        <taxon>Monjiviricetes</taxon>
        <taxon>Mononegavirales</taxon>
        <taxon>Rhabdoviridae</taxon>
        <taxon>Betarhabdovirinae</taxon>
        <taxon>Varicosavirus</taxon>
        <taxon>Varicosavirus asclepiadis</taxon>
    </lineage>
</organism>
<feature type="compositionally biased region" description="Basic and acidic residues" evidence="1">
    <location>
        <begin position="29"/>
        <end position="50"/>
    </location>
</feature>
<accession>A0A9N6YIV8</accession>
<dbReference type="EMBL" id="BK061744">
    <property type="protein sequence ID" value="DAZ90655.1"/>
    <property type="molecule type" value="Viral_cRNA"/>
</dbReference>
<feature type="region of interest" description="Disordered" evidence="1">
    <location>
        <begin position="70"/>
        <end position="98"/>
    </location>
</feature>
<proteinExistence type="predicted"/>
<feature type="region of interest" description="Disordered" evidence="1">
    <location>
        <begin position="110"/>
        <end position="147"/>
    </location>
</feature>